<gene>
    <name evidence="1" type="ORF">ERUC_LOCUS7820</name>
</gene>
<name>A0ABC8J7X6_ERUVS</name>
<accession>A0ABC8J7X6</accession>
<evidence type="ECO:0000313" key="2">
    <source>
        <dbReference type="Proteomes" id="UP001642260"/>
    </source>
</evidence>
<sequence length="70" mass="8152">MDDMDWSDFDNINFLKAEILILNFSSDKYVLPPFLVIINNIISPAVLHNFSVFCQFVKTKESLTRENSRP</sequence>
<comment type="caution">
    <text evidence="1">The sequence shown here is derived from an EMBL/GenBank/DDBJ whole genome shotgun (WGS) entry which is preliminary data.</text>
</comment>
<dbReference type="EMBL" id="CAKOAT010085154">
    <property type="protein sequence ID" value="CAH8317003.1"/>
    <property type="molecule type" value="Genomic_DNA"/>
</dbReference>
<dbReference type="Proteomes" id="UP001642260">
    <property type="component" value="Unassembled WGS sequence"/>
</dbReference>
<reference evidence="1 2" key="1">
    <citation type="submission" date="2022-03" db="EMBL/GenBank/DDBJ databases">
        <authorList>
            <person name="Macdonald S."/>
            <person name="Ahmed S."/>
            <person name="Newling K."/>
        </authorList>
    </citation>
    <scope>NUCLEOTIDE SEQUENCE [LARGE SCALE GENOMIC DNA]</scope>
</reference>
<organism evidence="1 2">
    <name type="scientific">Eruca vesicaria subsp. sativa</name>
    <name type="common">Garden rocket</name>
    <name type="synonym">Eruca sativa</name>
    <dbReference type="NCBI Taxonomy" id="29727"/>
    <lineage>
        <taxon>Eukaryota</taxon>
        <taxon>Viridiplantae</taxon>
        <taxon>Streptophyta</taxon>
        <taxon>Embryophyta</taxon>
        <taxon>Tracheophyta</taxon>
        <taxon>Spermatophyta</taxon>
        <taxon>Magnoliopsida</taxon>
        <taxon>eudicotyledons</taxon>
        <taxon>Gunneridae</taxon>
        <taxon>Pentapetalae</taxon>
        <taxon>rosids</taxon>
        <taxon>malvids</taxon>
        <taxon>Brassicales</taxon>
        <taxon>Brassicaceae</taxon>
        <taxon>Brassiceae</taxon>
        <taxon>Eruca</taxon>
    </lineage>
</organism>
<proteinExistence type="predicted"/>
<dbReference type="AlphaFoldDB" id="A0ABC8J7X6"/>
<evidence type="ECO:0000313" key="1">
    <source>
        <dbReference type="EMBL" id="CAH8317003.1"/>
    </source>
</evidence>
<protein>
    <submittedName>
        <fullName evidence="1">Uncharacterized protein</fullName>
    </submittedName>
</protein>
<keyword evidence="2" id="KW-1185">Reference proteome</keyword>